<keyword evidence="3" id="KW-1185">Reference proteome</keyword>
<dbReference type="AlphaFoldDB" id="A0A4Q1BGC1"/>
<evidence type="ECO:0000313" key="3">
    <source>
        <dbReference type="Proteomes" id="UP000289152"/>
    </source>
</evidence>
<dbReference type="InParanoid" id="A0A4Q1BGC1"/>
<dbReference type="PANTHER" id="PTHR28230">
    <property type="entry name" value="CHROMOSOME 1, WHOLE GENOME SHOTGUN SEQUENCE"/>
    <property type="match status" value="1"/>
</dbReference>
<evidence type="ECO:0000313" key="2">
    <source>
        <dbReference type="EMBL" id="RXK36283.1"/>
    </source>
</evidence>
<dbReference type="Proteomes" id="UP000289152">
    <property type="component" value="Unassembled WGS sequence"/>
</dbReference>
<evidence type="ECO:0000256" key="1">
    <source>
        <dbReference type="SAM" id="MobiDB-lite"/>
    </source>
</evidence>
<dbReference type="Pfam" id="PF19117">
    <property type="entry name" value="Mim2"/>
    <property type="match status" value="1"/>
</dbReference>
<organism evidence="2 3">
    <name type="scientific">Tremella mesenterica</name>
    <name type="common">Jelly fungus</name>
    <dbReference type="NCBI Taxonomy" id="5217"/>
    <lineage>
        <taxon>Eukaryota</taxon>
        <taxon>Fungi</taxon>
        <taxon>Dikarya</taxon>
        <taxon>Basidiomycota</taxon>
        <taxon>Agaricomycotina</taxon>
        <taxon>Tremellomycetes</taxon>
        <taxon>Tremellales</taxon>
        <taxon>Tremellaceae</taxon>
        <taxon>Tremella</taxon>
    </lineage>
</organism>
<dbReference type="OrthoDB" id="5555533at2759"/>
<dbReference type="GO" id="GO:0070096">
    <property type="term" value="P:mitochondrial outer membrane translocase complex assembly"/>
    <property type="evidence" value="ECO:0007669"/>
    <property type="project" value="InterPro"/>
</dbReference>
<dbReference type="GO" id="GO:0045040">
    <property type="term" value="P:protein insertion into mitochondrial outer membrane"/>
    <property type="evidence" value="ECO:0007669"/>
    <property type="project" value="InterPro"/>
</dbReference>
<feature type="region of interest" description="Disordered" evidence="1">
    <location>
        <begin position="1"/>
        <end position="42"/>
    </location>
</feature>
<proteinExistence type="predicted"/>
<dbReference type="PANTHER" id="PTHR28230:SF1">
    <property type="entry name" value="MITOCHONDRIAL IMPORT PROTEIN 2"/>
    <property type="match status" value="1"/>
</dbReference>
<feature type="compositionally biased region" description="Acidic residues" evidence="1">
    <location>
        <begin position="32"/>
        <end position="42"/>
    </location>
</feature>
<dbReference type="OMA" id="WAFWAYE"/>
<accession>A0A4Q1BGC1</accession>
<dbReference type="STRING" id="5217.A0A4Q1BGC1"/>
<name>A0A4Q1BGC1_TREME</name>
<gene>
    <name evidence="2" type="ORF">M231_06419</name>
</gene>
<dbReference type="GO" id="GO:0005741">
    <property type="term" value="C:mitochondrial outer membrane"/>
    <property type="evidence" value="ECO:0007669"/>
    <property type="project" value="TreeGrafter"/>
</dbReference>
<sequence length="103" mass="11891">MPITIPFPRSTIPTSSLPDYPPSSSSSSSDSIDTDDTNDTEDYEAEQAALIQEEWEESLRQLEVVLSIIIMPYLGKWYGRRFAYWLYGRYQQTGWTWAFLGLL</sequence>
<dbReference type="VEuPathDB" id="FungiDB:TREMEDRAFT_56350"/>
<dbReference type="EMBL" id="SDIL01000102">
    <property type="protein sequence ID" value="RXK36283.1"/>
    <property type="molecule type" value="Genomic_DNA"/>
</dbReference>
<comment type="caution">
    <text evidence="2">The sequence shown here is derived from an EMBL/GenBank/DDBJ whole genome shotgun (WGS) entry which is preliminary data.</text>
</comment>
<dbReference type="InterPro" id="IPR037652">
    <property type="entry name" value="Mim2"/>
</dbReference>
<feature type="compositionally biased region" description="Low complexity" evidence="1">
    <location>
        <begin position="13"/>
        <end position="31"/>
    </location>
</feature>
<protein>
    <submittedName>
        <fullName evidence="2">Uncharacterized protein</fullName>
    </submittedName>
</protein>
<reference evidence="2 3" key="1">
    <citation type="submission" date="2016-06" db="EMBL/GenBank/DDBJ databases">
        <title>Evolution of pathogenesis and genome organization in the Tremellales.</title>
        <authorList>
            <person name="Cuomo C."/>
            <person name="Litvintseva A."/>
            <person name="Heitman J."/>
            <person name="Chen Y."/>
            <person name="Sun S."/>
            <person name="Springer D."/>
            <person name="Dromer F."/>
            <person name="Young S."/>
            <person name="Zeng Q."/>
            <person name="Chapman S."/>
            <person name="Gujja S."/>
            <person name="Saif S."/>
            <person name="Birren B."/>
        </authorList>
    </citation>
    <scope>NUCLEOTIDE SEQUENCE [LARGE SCALE GENOMIC DNA]</scope>
    <source>
        <strain evidence="2 3">ATCC 28783</strain>
    </source>
</reference>